<dbReference type="Proteomes" id="UP000054321">
    <property type="component" value="Unassembled WGS sequence"/>
</dbReference>
<reference evidence="9" key="2">
    <citation type="submission" date="2015-01" db="EMBL/GenBank/DDBJ databases">
        <title>Evolutionary Origins and Diversification of the Mycorrhizal Mutualists.</title>
        <authorList>
            <consortium name="DOE Joint Genome Institute"/>
            <consortium name="Mycorrhizal Genomics Consortium"/>
            <person name="Kohler A."/>
            <person name="Kuo A."/>
            <person name="Nagy L.G."/>
            <person name="Floudas D."/>
            <person name="Copeland A."/>
            <person name="Barry K.W."/>
            <person name="Cichocki N."/>
            <person name="Veneault-Fourrey C."/>
            <person name="LaButti K."/>
            <person name="Lindquist E.A."/>
            <person name="Lipzen A."/>
            <person name="Lundell T."/>
            <person name="Morin E."/>
            <person name="Murat C."/>
            <person name="Riley R."/>
            <person name="Ohm R."/>
            <person name="Sun H."/>
            <person name="Tunlid A."/>
            <person name="Henrissat B."/>
            <person name="Grigoriev I.V."/>
            <person name="Hibbett D.S."/>
            <person name="Martin F."/>
        </authorList>
    </citation>
    <scope>NUCLEOTIDE SEQUENCE [LARGE SCALE GENOMIC DNA]</scope>
    <source>
        <strain evidence="9">Zn</strain>
    </source>
</reference>
<dbReference type="InterPro" id="IPR013083">
    <property type="entry name" value="Znf_RING/FYVE/PHD"/>
</dbReference>
<keyword evidence="4" id="KW-0833">Ubl conjugation pathway</keyword>
<feature type="domain" description="RING-type" evidence="7">
    <location>
        <begin position="516"/>
        <end position="561"/>
    </location>
</feature>
<dbReference type="SMART" id="SM00184">
    <property type="entry name" value="RING"/>
    <property type="match status" value="1"/>
</dbReference>
<keyword evidence="3 6" id="KW-0863">Zinc-finger</keyword>
<dbReference type="AlphaFoldDB" id="A0A0C3DRH2"/>
<dbReference type="EMBL" id="KN832872">
    <property type="protein sequence ID" value="KIN04633.1"/>
    <property type="molecule type" value="Genomic_DNA"/>
</dbReference>
<name>A0A0C3DRH2_OIDMZ</name>
<dbReference type="SUPFAM" id="SSF57850">
    <property type="entry name" value="RING/U-box"/>
    <property type="match status" value="1"/>
</dbReference>
<keyword evidence="1" id="KW-0808">Transferase</keyword>
<dbReference type="GO" id="GO:0000151">
    <property type="term" value="C:ubiquitin ligase complex"/>
    <property type="evidence" value="ECO:0007669"/>
    <property type="project" value="TreeGrafter"/>
</dbReference>
<keyword evidence="5" id="KW-0862">Zinc</keyword>
<dbReference type="CDD" id="cd16448">
    <property type="entry name" value="RING-H2"/>
    <property type="match status" value="1"/>
</dbReference>
<dbReference type="PROSITE" id="PS50089">
    <property type="entry name" value="ZF_RING_2"/>
    <property type="match status" value="1"/>
</dbReference>
<dbReference type="PANTHER" id="PTHR15067">
    <property type="entry name" value="E3 UBIQUITIN-PROTEIN LIGASE RNF8"/>
    <property type="match status" value="1"/>
</dbReference>
<proteinExistence type="predicted"/>
<sequence length="667" mass="77923">MRSGSSRQLLGWEVERTKREIQQRLENAKKMAKNKARARQDRLRVIQGRDREVEERLLFEWMDEKPLSETSKSGPWFVSEDMSGERNYILQYMGTYIKLHWNKKTLEAVEKLVNNMEWIKQPFRGHLADTESLNCIRGYERATILQDLSMDGGNMHDREHTPLFMSDRIWDHIKAAFSLLGHLSLLRRLTDSNNPEAAQKPLPDGTNLEFPALRSSWVLHRAWIRALHYRSLHAGPHGYGLRQLYHILALSMILLDGEAARTKNGAPEPEDPPEFQALIDCAQSLIVALNGVLSDLLTESRPIEGGVPYSHEETIVFNVESGLLPSIYKANFGPVNKLWQLWAYLFCLSDEFNRRMDREHVEDSLMSKRIVVTDEFWDLSLELAGGHEPLNWNLLYSSDFEDEVCSVLRKISQVNRYRRDFLLLRDWSHRRPWRQLYYVFDTSDGEQDYFIEPINLFYSEIDRLVDHERTDPECKYKFPNPSSKANIWGQLFQIHPVSSTEPETSPLKNCNFDRGCAICQESFKPAFIIVRLHCSHLYHYTCIRTMWDQPGVYTFSCPVCRTDSVKWSLHEQAGITPEVADVWDNEISVGQDLVREHHNVSEENDFYWMWENERLARSGDWNDVHGDEPRDIMIEMAHVRRARRRRNARLRTKVSLRDSIGGLDPST</sequence>
<organism evidence="8 9">
    <name type="scientific">Oidiodendron maius (strain Zn)</name>
    <dbReference type="NCBI Taxonomy" id="913774"/>
    <lineage>
        <taxon>Eukaryota</taxon>
        <taxon>Fungi</taxon>
        <taxon>Dikarya</taxon>
        <taxon>Ascomycota</taxon>
        <taxon>Pezizomycotina</taxon>
        <taxon>Leotiomycetes</taxon>
        <taxon>Leotiomycetes incertae sedis</taxon>
        <taxon>Myxotrichaceae</taxon>
        <taxon>Oidiodendron</taxon>
    </lineage>
</organism>
<evidence type="ECO:0000313" key="8">
    <source>
        <dbReference type="EMBL" id="KIN04633.1"/>
    </source>
</evidence>
<dbReference type="GO" id="GO:0061630">
    <property type="term" value="F:ubiquitin protein ligase activity"/>
    <property type="evidence" value="ECO:0007669"/>
    <property type="project" value="TreeGrafter"/>
</dbReference>
<dbReference type="GO" id="GO:0006511">
    <property type="term" value="P:ubiquitin-dependent protein catabolic process"/>
    <property type="evidence" value="ECO:0007669"/>
    <property type="project" value="TreeGrafter"/>
</dbReference>
<dbReference type="GO" id="GO:0005829">
    <property type="term" value="C:cytosol"/>
    <property type="evidence" value="ECO:0007669"/>
    <property type="project" value="TreeGrafter"/>
</dbReference>
<dbReference type="GO" id="GO:0016567">
    <property type="term" value="P:protein ubiquitination"/>
    <property type="evidence" value="ECO:0007669"/>
    <property type="project" value="TreeGrafter"/>
</dbReference>
<dbReference type="Gene3D" id="3.30.40.10">
    <property type="entry name" value="Zinc/RING finger domain, C3HC4 (zinc finger)"/>
    <property type="match status" value="1"/>
</dbReference>
<dbReference type="HOGENOM" id="CLU_400701_0_0_1"/>
<evidence type="ECO:0000256" key="6">
    <source>
        <dbReference type="PROSITE-ProRule" id="PRU00175"/>
    </source>
</evidence>
<evidence type="ECO:0000313" key="9">
    <source>
        <dbReference type="Proteomes" id="UP000054321"/>
    </source>
</evidence>
<keyword evidence="9" id="KW-1185">Reference proteome</keyword>
<reference evidence="8 9" key="1">
    <citation type="submission" date="2014-04" db="EMBL/GenBank/DDBJ databases">
        <authorList>
            <consortium name="DOE Joint Genome Institute"/>
            <person name="Kuo A."/>
            <person name="Martino E."/>
            <person name="Perotto S."/>
            <person name="Kohler A."/>
            <person name="Nagy L.G."/>
            <person name="Floudas D."/>
            <person name="Copeland A."/>
            <person name="Barry K.W."/>
            <person name="Cichocki N."/>
            <person name="Veneault-Fourrey C."/>
            <person name="LaButti K."/>
            <person name="Lindquist E.A."/>
            <person name="Lipzen A."/>
            <person name="Lundell T."/>
            <person name="Morin E."/>
            <person name="Murat C."/>
            <person name="Sun H."/>
            <person name="Tunlid A."/>
            <person name="Henrissat B."/>
            <person name="Grigoriev I.V."/>
            <person name="Hibbett D.S."/>
            <person name="Martin F."/>
            <person name="Nordberg H.P."/>
            <person name="Cantor M.N."/>
            <person name="Hua S.X."/>
        </authorList>
    </citation>
    <scope>NUCLEOTIDE SEQUENCE [LARGE SCALE GENOMIC DNA]</scope>
    <source>
        <strain evidence="8 9">Zn</strain>
    </source>
</reference>
<protein>
    <recommendedName>
        <fullName evidence="7">RING-type domain-containing protein</fullName>
    </recommendedName>
</protein>
<accession>A0A0C3DRH2</accession>
<evidence type="ECO:0000256" key="1">
    <source>
        <dbReference type="ARBA" id="ARBA00022679"/>
    </source>
</evidence>
<evidence type="ECO:0000256" key="4">
    <source>
        <dbReference type="ARBA" id="ARBA00022786"/>
    </source>
</evidence>
<dbReference type="PANTHER" id="PTHR15067:SF4">
    <property type="entry name" value="E3 UBIQUITIN-PROTEIN LIGASE RNF8"/>
    <property type="match status" value="1"/>
</dbReference>
<evidence type="ECO:0000259" key="7">
    <source>
        <dbReference type="PROSITE" id="PS50089"/>
    </source>
</evidence>
<dbReference type="OrthoDB" id="1681166at2759"/>
<dbReference type="GO" id="GO:0008270">
    <property type="term" value="F:zinc ion binding"/>
    <property type="evidence" value="ECO:0007669"/>
    <property type="project" value="UniProtKB-KW"/>
</dbReference>
<dbReference type="Pfam" id="PF13639">
    <property type="entry name" value="zf-RING_2"/>
    <property type="match status" value="1"/>
</dbReference>
<dbReference type="InParanoid" id="A0A0C3DRH2"/>
<dbReference type="InterPro" id="IPR001841">
    <property type="entry name" value="Znf_RING"/>
</dbReference>
<dbReference type="STRING" id="913774.A0A0C3DRH2"/>
<evidence type="ECO:0000256" key="2">
    <source>
        <dbReference type="ARBA" id="ARBA00022723"/>
    </source>
</evidence>
<gene>
    <name evidence="8" type="ORF">OIDMADRAFT_177021</name>
</gene>
<keyword evidence="2" id="KW-0479">Metal-binding</keyword>
<evidence type="ECO:0000256" key="5">
    <source>
        <dbReference type="ARBA" id="ARBA00022833"/>
    </source>
</evidence>
<evidence type="ECO:0000256" key="3">
    <source>
        <dbReference type="ARBA" id="ARBA00022771"/>
    </source>
</evidence>